<evidence type="ECO:0000256" key="3">
    <source>
        <dbReference type="ARBA" id="ARBA00023002"/>
    </source>
</evidence>
<evidence type="ECO:0000256" key="4">
    <source>
        <dbReference type="RuleBase" id="RU000363"/>
    </source>
</evidence>
<dbReference type="PRINTS" id="PR00081">
    <property type="entry name" value="GDHRDH"/>
</dbReference>
<dbReference type="AlphaFoldDB" id="A0A9W9I1M9"/>
<comment type="caution">
    <text evidence="5">The sequence shown here is derived from an EMBL/GenBank/DDBJ whole genome shotgun (WGS) entry which is preliminary data.</text>
</comment>
<reference evidence="5" key="1">
    <citation type="submission" date="2022-11" db="EMBL/GenBank/DDBJ databases">
        <authorList>
            <person name="Petersen C."/>
        </authorList>
    </citation>
    <scope>NUCLEOTIDE SEQUENCE</scope>
    <source>
        <strain evidence="5">IBT 26290</strain>
    </source>
</reference>
<dbReference type="GO" id="GO:0016616">
    <property type="term" value="F:oxidoreductase activity, acting on the CH-OH group of donors, NAD or NADP as acceptor"/>
    <property type="evidence" value="ECO:0007669"/>
    <property type="project" value="TreeGrafter"/>
</dbReference>
<gene>
    <name evidence="5" type="ORF">N7482_005041</name>
</gene>
<dbReference type="InterPro" id="IPR020904">
    <property type="entry name" value="Sc_DH/Rdtase_CS"/>
</dbReference>
<evidence type="ECO:0000313" key="6">
    <source>
        <dbReference type="Proteomes" id="UP001149163"/>
    </source>
</evidence>
<evidence type="ECO:0000313" key="5">
    <source>
        <dbReference type="EMBL" id="KAJ5166260.1"/>
    </source>
</evidence>
<dbReference type="PRINTS" id="PR00080">
    <property type="entry name" value="SDRFAMILY"/>
</dbReference>
<dbReference type="PROSITE" id="PS00061">
    <property type="entry name" value="ADH_SHORT"/>
    <property type="match status" value="1"/>
</dbReference>
<dbReference type="InterPro" id="IPR036291">
    <property type="entry name" value="NAD(P)-bd_dom_sf"/>
</dbReference>
<organism evidence="5 6">
    <name type="scientific">Penicillium canariense</name>
    <dbReference type="NCBI Taxonomy" id="189055"/>
    <lineage>
        <taxon>Eukaryota</taxon>
        <taxon>Fungi</taxon>
        <taxon>Dikarya</taxon>
        <taxon>Ascomycota</taxon>
        <taxon>Pezizomycotina</taxon>
        <taxon>Eurotiomycetes</taxon>
        <taxon>Eurotiomycetidae</taxon>
        <taxon>Eurotiales</taxon>
        <taxon>Aspergillaceae</taxon>
        <taxon>Penicillium</taxon>
    </lineage>
</organism>
<keyword evidence="3" id="KW-0560">Oxidoreductase</keyword>
<keyword evidence="6" id="KW-1185">Reference proteome</keyword>
<comment type="similarity">
    <text evidence="1 4">Belongs to the short-chain dehydrogenases/reductases (SDR) family.</text>
</comment>
<dbReference type="SUPFAM" id="SSF51735">
    <property type="entry name" value="NAD(P)-binding Rossmann-fold domains"/>
    <property type="match status" value="1"/>
</dbReference>
<dbReference type="PANTHER" id="PTHR44229:SF4">
    <property type="entry name" value="15-HYDROXYPROSTAGLANDIN DEHYDROGENASE [NAD(+)]"/>
    <property type="match status" value="1"/>
</dbReference>
<dbReference type="PANTHER" id="PTHR44229">
    <property type="entry name" value="15-HYDROXYPROSTAGLANDIN DEHYDROGENASE [NAD(+)]"/>
    <property type="match status" value="1"/>
</dbReference>
<dbReference type="InterPro" id="IPR002347">
    <property type="entry name" value="SDR_fam"/>
</dbReference>
<dbReference type="EMBL" id="JAPQKN010000003">
    <property type="protein sequence ID" value="KAJ5166260.1"/>
    <property type="molecule type" value="Genomic_DNA"/>
</dbReference>
<reference evidence="5" key="2">
    <citation type="journal article" date="2023" name="IMA Fungus">
        <title>Comparative genomic study of the Penicillium genus elucidates a diverse pangenome and 15 lateral gene transfer events.</title>
        <authorList>
            <person name="Petersen C."/>
            <person name="Sorensen T."/>
            <person name="Nielsen M.R."/>
            <person name="Sondergaard T.E."/>
            <person name="Sorensen J.L."/>
            <person name="Fitzpatrick D.A."/>
            <person name="Frisvad J.C."/>
            <person name="Nielsen K.L."/>
        </authorList>
    </citation>
    <scope>NUCLEOTIDE SEQUENCE</scope>
    <source>
        <strain evidence="5">IBT 26290</strain>
    </source>
</reference>
<keyword evidence="2" id="KW-0521">NADP</keyword>
<dbReference type="Gene3D" id="3.40.50.720">
    <property type="entry name" value="NAD(P)-binding Rossmann-like Domain"/>
    <property type="match status" value="1"/>
</dbReference>
<name>A0A9W9I1M9_9EURO</name>
<dbReference type="GO" id="GO:0005737">
    <property type="term" value="C:cytoplasm"/>
    <property type="evidence" value="ECO:0007669"/>
    <property type="project" value="TreeGrafter"/>
</dbReference>
<dbReference type="GeneID" id="81426342"/>
<dbReference type="OrthoDB" id="37659at2759"/>
<sequence length="297" mass="32101">MLGNDRKDINRGASTAKKHICVDNTFFVKRDFRGASGIGLGITRHFIIQPNTHITILDVNKTSGAQILRQLQAEFPSSSISFEDCDVSSWESQAAAFERIYAQQGQVDIVFANAGISKEGNLLPAKSDTGPSRPNLTTMNVNLVGVIYTVHLAAYYMYKNEARDPSASSNGLIVCTASNAGLYPFPVAPLYATTKSGVVGLVRSLARRLEAEKIRINALAPAVIETNIAPNSDLFKSMIITPMSTATNAVAQFVSNESLTGKIAEVHGQHVTFAEPPAYVDVDTGKNIETFWNLGYA</sequence>
<proteinExistence type="inferred from homology"/>
<dbReference type="RefSeq" id="XP_056542721.1">
    <property type="nucleotide sequence ID" value="XM_056687166.1"/>
</dbReference>
<evidence type="ECO:0000256" key="1">
    <source>
        <dbReference type="ARBA" id="ARBA00006484"/>
    </source>
</evidence>
<evidence type="ECO:0000256" key="2">
    <source>
        <dbReference type="ARBA" id="ARBA00022857"/>
    </source>
</evidence>
<accession>A0A9W9I1M9</accession>
<dbReference type="Proteomes" id="UP001149163">
    <property type="component" value="Unassembled WGS sequence"/>
</dbReference>
<protein>
    <submittedName>
        <fullName evidence="5">Short chain dehydrogenase/reductase</fullName>
    </submittedName>
</protein>
<dbReference type="Pfam" id="PF00106">
    <property type="entry name" value="adh_short"/>
    <property type="match status" value="1"/>
</dbReference>